<evidence type="ECO:0000313" key="1">
    <source>
        <dbReference type="EMBL" id="DAG04912.1"/>
    </source>
</evidence>
<name>A0A8S5VE07_9CAUD</name>
<organism evidence="1">
    <name type="scientific">Siphoviridae sp. ctGa111</name>
    <dbReference type="NCBI Taxonomy" id="2825413"/>
    <lineage>
        <taxon>Viruses</taxon>
        <taxon>Duplodnaviria</taxon>
        <taxon>Heunggongvirae</taxon>
        <taxon>Uroviricota</taxon>
        <taxon>Caudoviricetes</taxon>
    </lineage>
</organism>
<protein>
    <submittedName>
        <fullName evidence="1">Uncharacterized protein</fullName>
    </submittedName>
</protein>
<accession>A0A8S5VE07</accession>
<proteinExistence type="predicted"/>
<sequence>MNLLTFLSLVTDGTSVALWDDYKEQKIKDYCKRDQISISEASRYEVSFFTAECEGMITIFVH</sequence>
<reference evidence="1" key="1">
    <citation type="journal article" date="2021" name="Proc. Natl. Acad. Sci. U.S.A.">
        <title>A Catalog of Tens of Thousands of Viruses from Human Metagenomes Reveals Hidden Associations with Chronic Diseases.</title>
        <authorList>
            <person name="Tisza M.J."/>
            <person name="Buck C.B."/>
        </authorList>
    </citation>
    <scope>NUCLEOTIDE SEQUENCE</scope>
    <source>
        <strain evidence="1">CtGa111</strain>
    </source>
</reference>
<dbReference type="EMBL" id="BK016245">
    <property type="protein sequence ID" value="DAG04912.1"/>
    <property type="molecule type" value="Genomic_DNA"/>
</dbReference>